<proteinExistence type="predicted"/>
<dbReference type="InterPro" id="IPR002060">
    <property type="entry name" value="Squ/phyt_synthse"/>
</dbReference>
<dbReference type="SUPFAM" id="SSF48576">
    <property type="entry name" value="Terpenoid synthases"/>
    <property type="match status" value="1"/>
</dbReference>
<dbReference type="Gene3D" id="1.10.600.10">
    <property type="entry name" value="Farnesyl Diphosphate Synthase"/>
    <property type="match status" value="1"/>
</dbReference>
<sequence length="230" mass="25148">MDDAPQEDLDPADLDTQLRRVDPDRWMSSRFIGDADKRADVVALYAFDHELARAPRITSNSLLGEIRLTWWREVLDEIFEGRPVRRHPTAQALAEAVRRRGLTRPPLETLIDARYRELDASPMDAKEALAWARDTGGLAAEIAALILAPGADVGPARAAGTAWALGRKAAEAPVFGGVFEKTLAGARAAMKHLPPEAFPAVAHAALAGRRKGSDLARRLRLIWAVARGRI</sequence>
<dbReference type="Pfam" id="PF00494">
    <property type="entry name" value="SQS_PSY"/>
    <property type="match status" value="1"/>
</dbReference>
<dbReference type="InterPro" id="IPR008949">
    <property type="entry name" value="Isoprenoid_synthase_dom_sf"/>
</dbReference>
<gene>
    <name evidence="1" type="ORF">DJ017_14985</name>
</gene>
<evidence type="ECO:0000313" key="2">
    <source>
        <dbReference type="Proteomes" id="UP000249254"/>
    </source>
</evidence>
<accession>A0A328AMW2</accession>
<evidence type="ECO:0000313" key="1">
    <source>
        <dbReference type="EMBL" id="RAK55721.1"/>
    </source>
</evidence>
<keyword evidence="2" id="KW-1185">Reference proteome</keyword>
<reference evidence="2" key="1">
    <citation type="submission" date="2018-05" db="EMBL/GenBank/DDBJ databases">
        <authorList>
            <person name="Li X."/>
        </authorList>
    </citation>
    <scope>NUCLEOTIDE SEQUENCE [LARGE SCALE GENOMIC DNA]</scope>
    <source>
        <strain evidence="2">LX32</strain>
    </source>
</reference>
<name>A0A328AMW2_9CAUL</name>
<protein>
    <submittedName>
        <fullName evidence="1">Phytoene/squalene synthase family protein</fullName>
    </submittedName>
</protein>
<dbReference type="RefSeq" id="WP_111529469.1">
    <property type="nucleotide sequence ID" value="NZ_JBHRSG010000003.1"/>
</dbReference>
<comment type="caution">
    <text evidence="1">The sequence shown here is derived from an EMBL/GenBank/DDBJ whole genome shotgun (WGS) entry which is preliminary data.</text>
</comment>
<dbReference type="EMBL" id="QFYQ01000001">
    <property type="protein sequence ID" value="RAK55721.1"/>
    <property type="molecule type" value="Genomic_DNA"/>
</dbReference>
<dbReference type="Proteomes" id="UP000249254">
    <property type="component" value="Unassembled WGS sequence"/>
</dbReference>
<dbReference type="OrthoDB" id="9814909at2"/>
<organism evidence="1 2">
    <name type="scientific">Phenylobacterium soli</name>
    <dbReference type="NCBI Taxonomy" id="2170551"/>
    <lineage>
        <taxon>Bacteria</taxon>
        <taxon>Pseudomonadati</taxon>
        <taxon>Pseudomonadota</taxon>
        <taxon>Alphaproteobacteria</taxon>
        <taxon>Caulobacterales</taxon>
        <taxon>Caulobacteraceae</taxon>
        <taxon>Phenylobacterium</taxon>
    </lineage>
</organism>
<dbReference type="AlphaFoldDB" id="A0A328AMW2"/>